<evidence type="ECO:0008006" key="3">
    <source>
        <dbReference type="Google" id="ProtNLM"/>
    </source>
</evidence>
<keyword evidence="1" id="KW-0732">Signal</keyword>
<dbReference type="InterPro" id="IPR029063">
    <property type="entry name" value="SAM-dependent_MTases_sf"/>
</dbReference>
<accession>A0A7S1I0C6</accession>
<feature type="chain" id="PRO_5031203659" description="Methyltransferase type 11 domain-containing protein" evidence="1">
    <location>
        <begin position="24"/>
        <end position="265"/>
    </location>
</feature>
<name>A0A7S1I0C6_9EUGL</name>
<dbReference type="Pfam" id="PF13489">
    <property type="entry name" value="Methyltransf_23"/>
    <property type="match status" value="1"/>
</dbReference>
<dbReference type="Gene3D" id="3.40.50.150">
    <property type="entry name" value="Vaccinia Virus protein VP39"/>
    <property type="match status" value="1"/>
</dbReference>
<protein>
    <recommendedName>
        <fullName evidence="3">Methyltransferase type 11 domain-containing protein</fullName>
    </recommendedName>
</protein>
<evidence type="ECO:0000256" key="1">
    <source>
        <dbReference type="SAM" id="SignalP"/>
    </source>
</evidence>
<dbReference type="AlphaFoldDB" id="A0A7S1I0C6"/>
<reference evidence="2" key="1">
    <citation type="submission" date="2021-01" db="EMBL/GenBank/DDBJ databases">
        <authorList>
            <person name="Corre E."/>
            <person name="Pelletier E."/>
            <person name="Niang G."/>
            <person name="Scheremetjew M."/>
            <person name="Finn R."/>
            <person name="Kale V."/>
            <person name="Holt S."/>
            <person name="Cochrane G."/>
            <person name="Meng A."/>
            <person name="Brown T."/>
            <person name="Cohen L."/>
        </authorList>
    </citation>
    <scope>NUCLEOTIDE SEQUENCE</scope>
    <source>
        <strain evidence="2">NIES-381</strain>
    </source>
</reference>
<gene>
    <name evidence="2" type="ORF">EGYM00392_LOCUS7972</name>
</gene>
<evidence type="ECO:0000313" key="2">
    <source>
        <dbReference type="EMBL" id="CAD8996909.1"/>
    </source>
</evidence>
<dbReference type="SUPFAM" id="SSF53335">
    <property type="entry name" value="S-adenosyl-L-methionine-dependent methyltransferases"/>
    <property type="match status" value="1"/>
</dbReference>
<proteinExistence type="predicted"/>
<dbReference type="EMBL" id="HBGA01020599">
    <property type="protein sequence ID" value="CAD8996909.1"/>
    <property type="molecule type" value="Transcribed_RNA"/>
</dbReference>
<feature type="signal peptide" evidence="1">
    <location>
        <begin position="1"/>
        <end position="23"/>
    </location>
</feature>
<sequence>MPSLHLILHWFFIILLLYQKYKFDVLEKRCKICTAGTVTADQCTNRVLLATRADWAKQEDPVFDDKYFEFLQTVTNNPAHWNHLILHYQPHVKETDVVLDFGAGGGFALHHLSARVKLGVEIMVAARKFAKQKFDLDLSSSICDIPDDRVDVIVTSSVLLVVEHPLLVLRLLLPKLRRGGRIYAKVRNVSVKPTPYMQPQNVGDGGHVKLYGYDAAMFGQWFERAEYGIDWVKAHDNLDTPEPDIELLAHRPEEPIAKDPPGGTG</sequence>
<organism evidence="2">
    <name type="scientific">Eutreptiella gymnastica</name>
    <dbReference type="NCBI Taxonomy" id="73025"/>
    <lineage>
        <taxon>Eukaryota</taxon>
        <taxon>Discoba</taxon>
        <taxon>Euglenozoa</taxon>
        <taxon>Euglenida</taxon>
        <taxon>Spirocuta</taxon>
        <taxon>Euglenophyceae</taxon>
        <taxon>Eutreptiales</taxon>
        <taxon>Eutreptiaceae</taxon>
        <taxon>Eutreptiella</taxon>
    </lineage>
</organism>